<keyword evidence="1" id="KW-1133">Transmembrane helix</keyword>
<feature type="transmembrane region" description="Helical" evidence="1">
    <location>
        <begin position="35"/>
        <end position="60"/>
    </location>
</feature>
<dbReference type="RefSeq" id="WP_125332524.1">
    <property type="nucleotide sequence ID" value="NZ_CP076611.1"/>
</dbReference>
<accession>A0AAJ5TA49</accession>
<dbReference type="Pfam" id="PF13367">
    <property type="entry name" value="PrsW-protease"/>
    <property type="match status" value="1"/>
</dbReference>
<feature type="transmembrane region" description="Helical" evidence="1">
    <location>
        <begin position="185"/>
        <end position="205"/>
    </location>
</feature>
<dbReference type="EMBL" id="LR134002">
    <property type="protein sequence ID" value="VDY70675.1"/>
    <property type="molecule type" value="Genomic_DNA"/>
</dbReference>
<keyword evidence="1" id="KW-0812">Transmembrane</keyword>
<feature type="transmembrane region" description="Helical" evidence="1">
    <location>
        <begin position="67"/>
        <end position="85"/>
    </location>
</feature>
<protein>
    <submittedName>
        <fullName evidence="2">Repair protein</fullName>
    </submittedName>
</protein>
<sequence length="288" mass="32368">MKKRLILFIYFFLVILGLGVVTEPYISYSLSGTDYGIVGVASLLEIFYIVPVFLLLFLLAKKWQTPLAAILLALIGGLFLSKFLSSTADRGLTYLLESNFPKTSWVNIIQDSVVAPPIEEPAKLLAVVFAYYFVPVKNLKSILLLGYAAGTGFEIQEQFVWIANNVDRGLADSLSQVISRLVPAFMSHGLYTSLLTFGLALILHYHKKNQSVFAYGLFCVMLPFVLHFLWNLPANQTYWGRIILAFELAFSLLVLYKAYGLAKDIDRQSGELRLKNSHLFRGRYTGRG</sequence>
<organism evidence="2 3">
    <name type="scientific">Streptococcus sanguinis</name>
    <dbReference type="NCBI Taxonomy" id="1305"/>
    <lineage>
        <taxon>Bacteria</taxon>
        <taxon>Bacillati</taxon>
        <taxon>Bacillota</taxon>
        <taxon>Bacilli</taxon>
        <taxon>Lactobacillales</taxon>
        <taxon>Streptococcaceae</taxon>
        <taxon>Streptococcus</taxon>
    </lineage>
</organism>
<dbReference type="AlphaFoldDB" id="A0AAJ5TA49"/>
<dbReference type="Proteomes" id="UP000266918">
    <property type="component" value="Chromosome"/>
</dbReference>
<dbReference type="PANTHER" id="PTHR36844">
    <property type="entry name" value="PROTEASE PRSW"/>
    <property type="match status" value="1"/>
</dbReference>
<proteinExistence type="predicted"/>
<reference evidence="2 3" key="1">
    <citation type="submission" date="2018-12" db="EMBL/GenBank/DDBJ databases">
        <authorList>
            <consortium name="Pathogen Informatics"/>
        </authorList>
    </citation>
    <scope>NUCLEOTIDE SEQUENCE [LARGE SCALE GENOMIC DNA]</scope>
    <source>
        <strain evidence="3">NCTC 10904</strain>
    </source>
</reference>
<evidence type="ECO:0000313" key="2">
    <source>
        <dbReference type="EMBL" id="VDY70675.1"/>
    </source>
</evidence>
<keyword evidence="1" id="KW-0472">Membrane</keyword>
<gene>
    <name evidence="2" type="ORF">NCTC10904_00692</name>
</gene>
<evidence type="ECO:0000313" key="3">
    <source>
        <dbReference type="Proteomes" id="UP000266918"/>
    </source>
</evidence>
<dbReference type="PANTHER" id="PTHR36844:SF1">
    <property type="entry name" value="PROTEASE PRSW"/>
    <property type="match status" value="1"/>
</dbReference>
<dbReference type="GO" id="GO:0008233">
    <property type="term" value="F:peptidase activity"/>
    <property type="evidence" value="ECO:0007669"/>
    <property type="project" value="InterPro"/>
</dbReference>
<name>A0AAJ5TA49_STRSA</name>
<evidence type="ECO:0000256" key="1">
    <source>
        <dbReference type="SAM" id="Phobius"/>
    </source>
</evidence>
<dbReference type="InterPro" id="IPR026898">
    <property type="entry name" value="PrsW"/>
</dbReference>
<feature type="transmembrane region" description="Helical" evidence="1">
    <location>
        <begin position="238"/>
        <end position="259"/>
    </location>
</feature>
<feature type="transmembrane region" description="Helical" evidence="1">
    <location>
        <begin position="212"/>
        <end position="232"/>
    </location>
</feature>